<comment type="caution">
    <text evidence="1">The sequence shown here is derived from an EMBL/GenBank/DDBJ whole genome shotgun (WGS) entry which is preliminary data.</text>
</comment>
<protein>
    <submittedName>
        <fullName evidence="1">Uncharacterized protein</fullName>
    </submittedName>
</protein>
<dbReference type="Gramene" id="OMO62989">
    <property type="protein sequence ID" value="OMO62989"/>
    <property type="gene ID" value="CCACVL1_22546"/>
</dbReference>
<sequence>MATFAATPQYVQPLNTTNVGNNPMGRVVQELVDGFLQEAGGAVFQNITSGDLSF</sequence>
<accession>A0A1R3GY24</accession>
<dbReference type="EMBL" id="AWWV01013068">
    <property type="protein sequence ID" value="OMO62989.1"/>
    <property type="molecule type" value="Genomic_DNA"/>
</dbReference>
<proteinExistence type="predicted"/>
<dbReference type="Proteomes" id="UP000188268">
    <property type="component" value="Unassembled WGS sequence"/>
</dbReference>
<gene>
    <name evidence="1" type="ORF">CCACVL1_22546</name>
</gene>
<dbReference type="AlphaFoldDB" id="A0A1R3GY24"/>
<reference evidence="1 2" key="1">
    <citation type="submission" date="2013-09" db="EMBL/GenBank/DDBJ databases">
        <title>Corchorus capsularis genome sequencing.</title>
        <authorList>
            <person name="Alam M."/>
            <person name="Haque M.S."/>
            <person name="Islam M.S."/>
            <person name="Emdad E.M."/>
            <person name="Islam M.M."/>
            <person name="Ahmed B."/>
            <person name="Halim A."/>
            <person name="Hossen Q.M.M."/>
            <person name="Hossain M.Z."/>
            <person name="Ahmed R."/>
            <person name="Khan M.M."/>
            <person name="Islam R."/>
            <person name="Rashid M.M."/>
            <person name="Khan S.A."/>
            <person name="Rahman M.S."/>
            <person name="Alam M."/>
        </authorList>
    </citation>
    <scope>NUCLEOTIDE SEQUENCE [LARGE SCALE GENOMIC DNA]</scope>
    <source>
        <strain evidence="2">cv. CVL-1</strain>
        <tissue evidence="1">Whole seedling</tissue>
    </source>
</reference>
<evidence type="ECO:0000313" key="2">
    <source>
        <dbReference type="Proteomes" id="UP000188268"/>
    </source>
</evidence>
<evidence type="ECO:0000313" key="1">
    <source>
        <dbReference type="EMBL" id="OMO62989.1"/>
    </source>
</evidence>
<organism evidence="1 2">
    <name type="scientific">Corchorus capsularis</name>
    <name type="common">Jute</name>
    <dbReference type="NCBI Taxonomy" id="210143"/>
    <lineage>
        <taxon>Eukaryota</taxon>
        <taxon>Viridiplantae</taxon>
        <taxon>Streptophyta</taxon>
        <taxon>Embryophyta</taxon>
        <taxon>Tracheophyta</taxon>
        <taxon>Spermatophyta</taxon>
        <taxon>Magnoliopsida</taxon>
        <taxon>eudicotyledons</taxon>
        <taxon>Gunneridae</taxon>
        <taxon>Pentapetalae</taxon>
        <taxon>rosids</taxon>
        <taxon>malvids</taxon>
        <taxon>Malvales</taxon>
        <taxon>Malvaceae</taxon>
        <taxon>Grewioideae</taxon>
        <taxon>Apeibeae</taxon>
        <taxon>Corchorus</taxon>
    </lineage>
</organism>
<keyword evidence="2" id="KW-1185">Reference proteome</keyword>
<name>A0A1R3GY24_COCAP</name>